<evidence type="ECO:0000313" key="4">
    <source>
        <dbReference type="Proteomes" id="UP001259239"/>
    </source>
</evidence>
<dbReference type="GO" id="GO:0003677">
    <property type="term" value="F:DNA binding"/>
    <property type="evidence" value="ECO:0007669"/>
    <property type="project" value="InterPro"/>
</dbReference>
<dbReference type="InterPro" id="IPR002559">
    <property type="entry name" value="Transposase_11"/>
</dbReference>
<sequence length="239" mass="27631">MKRRYELRDDQWDQIKDMLPPERKTQGGRPAKDNRQMLNAMLWVIRSGAPWRDLPEYYGPWQSVYTRFRRWEKAGVFDRMLDVLSADPDDESVMLDASIIRVHQHGAGAKGGKQFQGIGRSRGGLTSKIHAVVDALGNPFKFEVTAGNINDCVVGYEILQTLDIEGKNVLADRGYDTDKIIALLEEKQACSVIPSRKHRTVQRVTDWWLFKERHLVECLFNKLKHNRRLATRYDKLSCT</sequence>
<accession>A0AAP5JVA7</accession>
<organism evidence="3 4">
    <name type="scientific">Paenibacillus larvae</name>
    <dbReference type="NCBI Taxonomy" id="1464"/>
    <lineage>
        <taxon>Bacteria</taxon>
        <taxon>Bacillati</taxon>
        <taxon>Bacillota</taxon>
        <taxon>Bacilli</taxon>
        <taxon>Bacillales</taxon>
        <taxon>Paenibacillaceae</taxon>
        <taxon>Paenibacillus</taxon>
    </lineage>
</organism>
<evidence type="ECO:0000259" key="2">
    <source>
        <dbReference type="Pfam" id="PF13340"/>
    </source>
</evidence>
<dbReference type="EMBL" id="JARQGV010000004">
    <property type="protein sequence ID" value="MDT2252592.1"/>
    <property type="molecule type" value="Genomic_DNA"/>
</dbReference>
<reference evidence="3" key="2">
    <citation type="submission" date="2023-03" db="EMBL/GenBank/DDBJ databases">
        <authorList>
            <person name="Obshta O."/>
            <person name="Zabrodski M.W."/>
            <person name="Soomro T."/>
            <person name="Wilson G."/>
            <person name="Masood F."/>
            <person name="Thebeau J."/>
            <person name="Bezerra Da Silva M.C."/>
            <person name="Raza F."/>
            <person name="Biganski S."/>
            <person name="Jose M."/>
            <person name="Camilli M."/>
            <person name="Kozii I.V."/>
            <person name="Kozii R.V."/>
            <person name="Simko E."/>
            <person name="Wood S.C."/>
        </authorList>
    </citation>
    <scope>NUCLEOTIDE SEQUENCE</scope>
    <source>
        <strain evidence="3">PL001</strain>
    </source>
</reference>
<dbReference type="NCBIfam" id="NF033580">
    <property type="entry name" value="transpos_IS5_3"/>
    <property type="match status" value="1"/>
</dbReference>
<dbReference type="InterPro" id="IPR052909">
    <property type="entry name" value="Transposase_6_like"/>
</dbReference>
<comment type="caution">
    <text evidence="3">The sequence shown here is derived from an EMBL/GenBank/DDBJ whole genome shotgun (WGS) entry which is preliminary data.</text>
</comment>
<proteinExistence type="predicted"/>
<dbReference type="GO" id="GO:0004803">
    <property type="term" value="F:transposase activity"/>
    <property type="evidence" value="ECO:0007669"/>
    <property type="project" value="InterPro"/>
</dbReference>
<dbReference type="InterPro" id="IPR025161">
    <property type="entry name" value="IS402-like_dom"/>
</dbReference>
<dbReference type="Proteomes" id="UP001259239">
    <property type="component" value="Unassembled WGS sequence"/>
</dbReference>
<name>A0AAP5JVA7_9BACL</name>
<feature type="domain" description="Insertion element IS402-like" evidence="2">
    <location>
        <begin position="7"/>
        <end position="80"/>
    </location>
</feature>
<dbReference type="AlphaFoldDB" id="A0AAP5JVA7"/>
<dbReference type="PANTHER" id="PTHR46637:SF1">
    <property type="entry name" value="BLL5188 PROTEIN"/>
    <property type="match status" value="1"/>
</dbReference>
<dbReference type="Pfam" id="PF01609">
    <property type="entry name" value="DDE_Tnp_1"/>
    <property type="match status" value="1"/>
</dbReference>
<dbReference type="Pfam" id="PF13340">
    <property type="entry name" value="DUF4096"/>
    <property type="match status" value="1"/>
</dbReference>
<dbReference type="PANTHER" id="PTHR46637">
    <property type="entry name" value="TIS1421-TRANSPOSASE PROTEIN A"/>
    <property type="match status" value="1"/>
</dbReference>
<dbReference type="GO" id="GO:0006313">
    <property type="term" value="P:DNA transposition"/>
    <property type="evidence" value="ECO:0007669"/>
    <property type="project" value="InterPro"/>
</dbReference>
<protein>
    <submittedName>
        <fullName evidence="3">IS5 family transposase</fullName>
    </submittedName>
</protein>
<gene>
    <name evidence="3" type="ORF">P7H09_15345</name>
</gene>
<evidence type="ECO:0000259" key="1">
    <source>
        <dbReference type="Pfam" id="PF01609"/>
    </source>
</evidence>
<reference evidence="3" key="1">
    <citation type="journal article" date="2023" name="J. Vet. Diagn. Invest.">
        <title>Oxytetracycline-resistant Paenibacillus larvae identified in commercial beekeeping operations in Saskatchewan using pooled honey sampling.</title>
        <authorList>
            <person name="Obshta O."/>
            <person name="Zabrodski M.W."/>
            <person name="Soomro T."/>
            <person name="Wilson G."/>
            <person name="Masood F."/>
            <person name="Thebeau J."/>
            <person name="Silva M.C.B."/>
            <person name="Biganski S."/>
            <person name="Kozii I.V."/>
            <person name="Koziy R.V."/>
            <person name="Raza M.F."/>
            <person name="Jose M.S."/>
            <person name="Simko E."/>
            <person name="Wood S.C."/>
        </authorList>
    </citation>
    <scope>NUCLEOTIDE SEQUENCE</scope>
    <source>
        <strain evidence="3">PL001</strain>
    </source>
</reference>
<evidence type="ECO:0000313" key="3">
    <source>
        <dbReference type="EMBL" id="MDT2252592.1"/>
    </source>
</evidence>
<feature type="domain" description="Transposase IS4-like" evidence="1">
    <location>
        <begin position="92"/>
        <end position="211"/>
    </location>
</feature>